<dbReference type="InterPro" id="IPR036390">
    <property type="entry name" value="WH_DNA-bd_sf"/>
</dbReference>
<accession>A0A4R1ENU4</accession>
<dbReference type="Proteomes" id="UP000294887">
    <property type="component" value="Unassembled WGS sequence"/>
</dbReference>
<reference evidence="6 7" key="1">
    <citation type="submission" date="2019-03" db="EMBL/GenBank/DDBJ databases">
        <title>Genomic Encyclopedia of Type Strains, Phase IV (KMG-IV): sequencing the most valuable type-strain genomes for metagenomic binning, comparative biology and taxonomic classification.</title>
        <authorList>
            <person name="Goeker M."/>
        </authorList>
    </citation>
    <scope>NUCLEOTIDE SEQUENCE [LARGE SCALE GENOMIC DNA]</scope>
    <source>
        <strain evidence="6 7">DSM 24830</strain>
    </source>
</reference>
<evidence type="ECO:0000313" key="6">
    <source>
        <dbReference type="EMBL" id="TCJ82937.1"/>
    </source>
</evidence>
<dbReference type="SUPFAM" id="SSF53850">
    <property type="entry name" value="Periplasmic binding protein-like II"/>
    <property type="match status" value="1"/>
</dbReference>
<evidence type="ECO:0000256" key="2">
    <source>
        <dbReference type="ARBA" id="ARBA00023015"/>
    </source>
</evidence>
<dbReference type="AlphaFoldDB" id="A0A4R1ENU4"/>
<dbReference type="InterPro" id="IPR005119">
    <property type="entry name" value="LysR_subst-bd"/>
</dbReference>
<name>A0A4R1ENU4_9GAMM</name>
<dbReference type="InterPro" id="IPR036388">
    <property type="entry name" value="WH-like_DNA-bd_sf"/>
</dbReference>
<dbReference type="CDD" id="cd05466">
    <property type="entry name" value="PBP2_LTTR_substrate"/>
    <property type="match status" value="1"/>
</dbReference>
<dbReference type="EMBL" id="SMFQ01000005">
    <property type="protein sequence ID" value="TCJ82937.1"/>
    <property type="molecule type" value="Genomic_DNA"/>
</dbReference>
<gene>
    <name evidence="6" type="ORF">EV695_3675</name>
</gene>
<evidence type="ECO:0000256" key="1">
    <source>
        <dbReference type="ARBA" id="ARBA00009437"/>
    </source>
</evidence>
<keyword evidence="3 6" id="KW-0238">DNA-binding</keyword>
<comment type="similarity">
    <text evidence="1">Belongs to the LysR transcriptional regulatory family.</text>
</comment>
<organism evidence="6 7">
    <name type="scientific">Cocleimonas flava</name>
    <dbReference type="NCBI Taxonomy" id="634765"/>
    <lineage>
        <taxon>Bacteria</taxon>
        <taxon>Pseudomonadati</taxon>
        <taxon>Pseudomonadota</taxon>
        <taxon>Gammaproteobacteria</taxon>
        <taxon>Thiotrichales</taxon>
        <taxon>Thiotrichaceae</taxon>
        <taxon>Cocleimonas</taxon>
    </lineage>
</organism>
<dbReference type="Gene3D" id="1.10.10.10">
    <property type="entry name" value="Winged helix-like DNA-binding domain superfamily/Winged helix DNA-binding domain"/>
    <property type="match status" value="1"/>
</dbReference>
<keyword evidence="4" id="KW-0804">Transcription</keyword>
<dbReference type="PANTHER" id="PTHR30126">
    <property type="entry name" value="HTH-TYPE TRANSCRIPTIONAL REGULATOR"/>
    <property type="match status" value="1"/>
</dbReference>
<evidence type="ECO:0000256" key="4">
    <source>
        <dbReference type="ARBA" id="ARBA00023163"/>
    </source>
</evidence>
<sequence>MELYQLRTFVTVADTGNLTQAAERLFTSQPAVSAHIKALEEELEVKLFDRTPKGMRLTESGTSLRDKAQLVINAGNELKLAAKTLQGEITGQAKVGLNTDAEYLLLAKWHNALMSEYPNLKIQLTQGTSIDLVQKVGKGQLDVSFFSGDIPYDKVSYVELCDTHAVIAAAPKWKDKLKRAGREELAQLPWIYPEPLCIYHRFLNLIFSDTKVQPAWATSSATEDSTIALLRSGIGLAFIRNDEADALLKKGEIVVWPGESFTLPLRMAYLESRKEDPVIKALLEIIVKKFEKHKK</sequence>
<dbReference type="Pfam" id="PF03466">
    <property type="entry name" value="LysR_substrate"/>
    <property type="match status" value="1"/>
</dbReference>
<dbReference type="FunFam" id="1.10.10.10:FF:000001">
    <property type="entry name" value="LysR family transcriptional regulator"/>
    <property type="match status" value="1"/>
</dbReference>
<dbReference type="PROSITE" id="PS50931">
    <property type="entry name" value="HTH_LYSR"/>
    <property type="match status" value="1"/>
</dbReference>
<evidence type="ECO:0000259" key="5">
    <source>
        <dbReference type="PROSITE" id="PS50931"/>
    </source>
</evidence>
<protein>
    <submittedName>
        <fullName evidence="6">DNA-binding transcriptional LysR family regulator</fullName>
    </submittedName>
</protein>
<dbReference type="GO" id="GO:0000976">
    <property type="term" value="F:transcription cis-regulatory region binding"/>
    <property type="evidence" value="ECO:0007669"/>
    <property type="project" value="TreeGrafter"/>
</dbReference>
<evidence type="ECO:0000256" key="3">
    <source>
        <dbReference type="ARBA" id="ARBA00023125"/>
    </source>
</evidence>
<proteinExistence type="inferred from homology"/>
<dbReference type="GO" id="GO:0003700">
    <property type="term" value="F:DNA-binding transcription factor activity"/>
    <property type="evidence" value="ECO:0007669"/>
    <property type="project" value="InterPro"/>
</dbReference>
<dbReference type="PRINTS" id="PR00039">
    <property type="entry name" value="HTHLYSR"/>
</dbReference>
<dbReference type="PANTHER" id="PTHR30126:SF40">
    <property type="entry name" value="HTH-TYPE TRANSCRIPTIONAL REGULATOR GLTR"/>
    <property type="match status" value="1"/>
</dbReference>
<comment type="caution">
    <text evidence="6">The sequence shown here is derived from an EMBL/GenBank/DDBJ whole genome shotgun (WGS) entry which is preliminary data.</text>
</comment>
<feature type="domain" description="HTH lysR-type" evidence="5">
    <location>
        <begin position="1"/>
        <end position="58"/>
    </location>
</feature>
<dbReference type="Gene3D" id="3.40.190.290">
    <property type="match status" value="1"/>
</dbReference>
<keyword evidence="7" id="KW-1185">Reference proteome</keyword>
<dbReference type="SUPFAM" id="SSF46785">
    <property type="entry name" value="Winged helix' DNA-binding domain"/>
    <property type="match status" value="1"/>
</dbReference>
<keyword evidence="2" id="KW-0805">Transcription regulation</keyword>
<evidence type="ECO:0000313" key="7">
    <source>
        <dbReference type="Proteomes" id="UP000294887"/>
    </source>
</evidence>
<dbReference type="InterPro" id="IPR000847">
    <property type="entry name" value="LysR_HTH_N"/>
</dbReference>
<dbReference type="Pfam" id="PF00126">
    <property type="entry name" value="HTH_1"/>
    <property type="match status" value="1"/>
</dbReference>